<accession>A0A4Q7UR83</accession>
<name>A0A4Q7UR83_PSEST</name>
<protein>
    <submittedName>
        <fullName evidence="2">SnoaL-like protein</fullName>
    </submittedName>
</protein>
<dbReference type="RefSeq" id="WP_165438239.1">
    <property type="nucleotide sequence ID" value="NZ_SHKL01000001.1"/>
</dbReference>
<organism evidence="2 3">
    <name type="scientific">Pseudonocardia sediminis</name>
    <dbReference type="NCBI Taxonomy" id="1397368"/>
    <lineage>
        <taxon>Bacteria</taxon>
        <taxon>Bacillati</taxon>
        <taxon>Actinomycetota</taxon>
        <taxon>Actinomycetes</taxon>
        <taxon>Pseudonocardiales</taxon>
        <taxon>Pseudonocardiaceae</taxon>
        <taxon>Pseudonocardia</taxon>
    </lineage>
</organism>
<keyword evidence="3" id="KW-1185">Reference proteome</keyword>
<dbReference type="AlphaFoldDB" id="A0A4Q7UR83"/>
<reference evidence="2 3" key="1">
    <citation type="submission" date="2019-02" db="EMBL/GenBank/DDBJ databases">
        <title>Sequencing the genomes of 1000 actinobacteria strains.</title>
        <authorList>
            <person name="Klenk H.-P."/>
        </authorList>
    </citation>
    <scope>NUCLEOTIDE SEQUENCE [LARGE SCALE GENOMIC DNA]</scope>
    <source>
        <strain evidence="2 3">DSM 45779</strain>
    </source>
</reference>
<evidence type="ECO:0000313" key="3">
    <source>
        <dbReference type="Proteomes" id="UP000291591"/>
    </source>
</evidence>
<dbReference type="InterPro" id="IPR032710">
    <property type="entry name" value="NTF2-like_dom_sf"/>
</dbReference>
<dbReference type="Pfam" id="PF13577">
    <property type="entry name" value="SnoaL_4"/>
    <property type="match status" value="1"/>
</dbReference>
<dbReference type="Proteomes" id="UP000291591">
    <property type="component" value="Unassembled WGS sequence"/>
</dbReference>
<dbReference type="SUPFAM" id="SSF54427">
    <property type="entry name" value="NTF2-like"/>
    <property type="match status" value="1"/>
</dbReference>
<gene>
    <name evidence="2" type="ORF">EV383_1039</name>
</gene>
<dbReference type="InterPro" id="IPR037401">
    <property type="entry name" value="SnoaL-like"/>
</dbReference>
<sequence length="170" mass="19253">MTTPDITAELAALRHRLDVLESREEIRSLRARFHDHVNTDRWDEIGDLFSTGAELDYDYLGSSSGRQAIGEFFGSIPRLLPDGDGGPFVRQFIHAHEIEVDGDTATGTSHMFATPVYHGQSFLVSARFADVYGRHDGVWFFDSVTMRIWYSVPLEQGWAGAERHHMRLEA</sequence>
<evidence type="ECO:0000259" key="1">
    <source>
        <dbReference type="Pfam" id="PF13577"/>
    </source>
</evidence>
<evidence type="ECO:0000313" key="2">
    <source>
        <dbReference type="EMBL" id="RZT84202.1"/>
    </source>
</evidence>
<dbReference type="Gene3D" id="3.10.450.50">
    <property type="match status" value="1"/>
</dbReference>
<feature type="domain" description="SnoaL-like" evidence="1">
    <location>
        <begin position="19"/>
        <end position="143"/>
    </location>
</feature>
<dbReference type="EMBL" id="SHKL01000001">
    <property type="protein sequence ID" value="RZT84202.1"/>
    <property type="molecule type" value="Genomic_DNA"/>
</dbReference>
<comment type="caution">
    <text evidence="2">The sequence shown here is derived from an EMBL/GenBank/DDBJ whole genome shotgun (WGS) entry which is preliminary data.</text>
</comment>
<proteinExistence type="predicted"/>